<dbReference type="OrthoDB" id="8954335at2759"/>
<dbReference type="EMBL" id="KN833694">
    <property type="protein sequence ID" value="KIK27896.1"/>
    <property type="molecule type" value="Genomic_DNA"/>
</dbReference>
<accession>A0A0C9ZEW8</accession>
<organism evidence="1 2">
    <name type="scientific">Pisolithus microcarpus 441</name>
    <dbReference type="NCBI Taxonomy" id="765257"/>
    <lineage>
        <taxon>Eukaryota</taxon>
        <taxon>Fungi</taxon>
        <taxon>Dikarya</taxon>
        <taxon>Basidiomycota</taxon>
        <taxon>Agaricomycotina</taxon>
        <taxon>Agaricomycetes</taxon>
        <taxon>Agaricomycetidae</taxon>
        <taxon>Boletales</taxon>
        <taxon>Sclerodermatineae</taxon>
        <taxon>Pisolithaceae</taxon>
        <taxon>Pisolithus</taxon>
    </lineage>
</organism>
<sequence length="105" mass="12346">MTTQGNYRLFYEVIYGQQVPTALVVKHPERQLNMVNWWTRNHGSQRCTMPEEDWIIKRRRFYLSDEIGMPTRRSLQGKLEPSDVDWTHVTRAKGNPELASALLLS</sequence>
<dbReference type="HOGENOM" id="CLU_2237649_0_0_1"/>
<dbReference type="Proteomes" id="UP000054018">
    <property type="component" value="Unassembled WGS sequence"/>
</dbReference>
<name>A0A0C9ZEW8_9AGAM</name>
<keyword evidence="2" id="KW-1185">Reference proteome</keyword>
<reference evidence="2" key="2">
    <citation type="submission" date="2015-01" db="EMBL/GenBank/DDBJ databases">
        <title>Evolutionary Origins and Diversification of the Mycorrhizal Mutualists.</title>
        <authorList>
            <consortium name="DOE Joint Genome Institute"/>
            <consortium name="Mycorrhizal Genomics Consortium"/>
            <person name="Kohler A."/>
            <person name="Kuo A."/>
            <person name="Nagy L.G."/>
            <person name="Floudas D."/>
            <person name="Copeland A."/>
            <person name="Barry K.W."/>
            <person name="Cichocki N."/>
            <person name="Veneault-Fourrey C."/>
            <person name="LaButti K."/>
            <person name="Lindquist E.A."/>
            <person name="Lipzen A."/>
            <person name="Lundell T."/>
            <person name="Morin E."/>
            <person name="Murat C."/>
            <person name="Riley R."/>
            <person name="Ohm R."/>
            <person name="Sun H."/>
            <person name="Tunlid A."/>
            <person name="Henrissat B."/>
            <person name="Grigoriev I.V."/>
            <person name="Hibbett D.S."/>
            <person name="Martin F."/>
        </authorList>
    </citation>
    <scope>NUCLEOTIDE SEQUENCE [LARGE SCALE GENOMIC DNA]</scope>
    <source>
        <strain evidence="2">441</strain>
    </source>
</reference>
<evidence type="ECO:0000313" key="1">
    <source>
        <dbReference type="EMBL" id="KIK27896.1"/>
    </source>
</evidence>
<dbReference type="STRING" id="765257.A0A0C9ZEW8"/>
<evidence type="ECO:0000313" key="2">
    <source>
        <dbReference type="Proteomes" id="UP000054018"/>
    </source>
</evidence>
<dbReference type="AlphaFoldDB" id="A0A0C9ZEW8"/>
<proteinExistence type="predicted"/>
<reference evidence="1 2" key="1">
    <citation type="submission" date="2014-04" db="EMBL/GenBank/DDBJ databases">
        <authorList>
            <consortium name="DOE Joint Genome Institute"/>
            <person name="Kuo A."/>
            <person name="Kohler A."/>
            <person name="Costa M.D."/>
            <person name="Nagy L.G."/>
            <person name="Floudas D."/>
            <person name="Copeland A."/>
            <person name="Barry K.W."/>
            <person name="Cichocki N."/>
            <person name="Veneault-Fourrey C."/>
            <person name="LaButti K."/>
            <person name="Lindquist E.A."/>
            <person name="Lipzen A."/>
            <person name="Lundell T."/>
            <person name="Morin E."/>
            <person name="Murat C."/>
            <person name="Sun H."/>
            <person name="Tunlid A."/>
            <person name="Henrissat B."/>
            <person name="Grigoriev I.V."/>
            <person name="Hibbett D.S."/>
            <person name="Martin F."/>
            <person name="Nordberg H.P."/>
            <person name="Cantor M.N."/>
            <person name="Hua S.X."/>
        </authorList>
    </citation>
    <scope>NUCLEOTIDE SEQUENCE [LARGE SCALE GENOMIC DNA]</scope>
    <source>
        <strain evidence="1 2">441</strain>
    </source>
</reference>
<protein>
    <submittedName>
        <fullName evidence="1">Unplaced genomic scaffold scaffold_10, whole genome shotgun sequence</fullName>
    </submittedName>
</protein>
<gene>
    <name evidence="1" type="ORF">PISMIDRAFT_7874</name>
</gene>